<name>A0A5C7SG64_THASP</name>
<comment type="caution">
    <text evidence="1">The sequence shown here is derived from an EMBL/GenBank/DDBJ whole genome shotgun (WGS) entry which is preliminary data.</text>
</comment>
<dbReference type="Proteomes" id="UP000321192">
    <property type="component" value="Unassembled WGS sequence"/>
</dbReference>
<protein>
    <submittedName>
        <fullName evidence="1">Uncharacterized protein</fullName>
    </submittedName>
</protein>
<sequence length="155" mass="16192">MSTAKSKSVVRKAAKATPASDKVTFQPLPSKATGYFAVKQRHVSVLRNKAVSERLRHALGDLVMVNIAEARTQMPKMIRSSAMGHTFLIGNARAADAPAAVLIGLEELDRVVAEPVAARTLGDVLATLPFSGMDLSPPQAGALPGAGLPTALIPT</sequence>
<proteinExistence type="predicted"/>
<dbReference type="RefSeq" id="WP_276659988.1">
    <property type="nucleotide sequence ID" value="NZ_SSFD01000244.1"/>
</dbReference>
<accession>A0A5C7SG64</accession>
<dbReference type="AlphaFoldDB" id="A0A5C7SG64"/>
<organism evidence="1 2">
    <name type="scientific">Thauera aminoaromatica</name>
    <dbReference type="NCBI Taxonomy" id="164330"/>
    <lineage>
        <taxon>Bacteria</taxon>
        <taxon>Pseudomonadati</taxon>
        <taxon>Pseudomonadota</taxon>
        <taxon>Betaproteobacteria</taxon>
        <taxon>Rhodocyclales</taxon>
        <taxon>Zoogloeaceae</taxon>
        <taxon>Thauera</taxon>
    </lineage>
</organism>
<evidence type="ECO:0000313" key="1">
    <source>
        <dbReference type="EMBL" id="TXH82419.1"/>
    </source>
</evidence>
<evidence type="ECO:0000313" key="2">
    <source>
        <dbReference type="Proteomes" id="UP000321192"/>
    </source>
</evidence>
<gene>
    <name evidence="1" type="ORF">E6Q80_15465</name>
</gene>
<reference evidence="1 2" key="1">
    <citation type="submission" date="2018-09" db="EMBL/GenBank/DDBJ databases">
        <title>Metagenome Assembled Genomes from an Advanced Water Purification Facility.</title>
        <authorList>
            <person name="Stamps B.W."/>
            <person name="Spear J.R."/>
        </authorList>
    </citation>
    <scope>NUCLEOTIDE SEQUENCE [LARGE SCALE GENOMIC DNA]</scope>
    <source>
        <strain evidence="1">Bin_27_1</strain>
    </source>
</reference>
<dbReference type="EMBL" id="SSFD01000244">
    <property type="protein sequence ID" value="TXH82419.1"/>
    <property type="molecule type" value="Genomic_DNA"/>
</dbReference>